<feature type="region of interest" description="Disordered" evidence="3">
    <location>
        <begin position="38"/>
        <end position="59"/>
    </location>
</feature>
<dbReference type="EMBL" id="MLJW01000038">
    <property type="protein sequence ID" value="OIR07378.1"/>
    <property type="molecule type" value="Genomic_DNA"/>
</dbReference>
<evidence type="ECO:0000313" key="6">
    <source>
        <dbReference type="EMBL" id="OIR07378.1"/>
    </source>
</evidence>
<feature type="domain" description="Gfo/Idh/MocA-like oxidoreductase N-terminal" evidence="4">
    <location>
        <begin position="118"/>
        <end position="235"/>
    </location>
</feature>
<dbReference type="SUPFAM" id="SSF51735">
    <property type="entry name" value="NAD(P)-binding Rossmann-fold domains"/>
    <property type="match status" value="1"/>
</dbReference>
<evidence type="ECO:0000256" key="3">
    <source>
        <dbReference type="SAM" id="MobiDB-lite"/>
    </source>
</evidence>
<evidence type="ECO:0000256" key="2">
    <source>
        <dbReference type="ARBA" id="ARBA00023002"/>
    </source>
</evidence>
<keyword evidence="2 6" id="KW-0560">Oxidoreductase</keyword>
<dbReference type="InterPro" id="IPR050984">
    <property type="entry name" value="Gfo/Idh/MocA_domain"/>
</dbReference>
<reference evidence="6" key="1">
    <citation type="submission" date="2016-10" db="EMBL/GenBank/DDBJ databases">
        <title>Sequence of Gallionella enrichment culture.</title>
        <authorList>
            <person name="Poehlein A."/>
            <person name="Muehling M."/>
            <person name="Daniel R."/>
        </authorList>
    </citation>
    <scope>NUCLEOTIDE SEQUENCE</scope>
</reference>
<gene>
    <name evidence="6" type="primary">afr_1</name>
    <name evidence="6" type="ORF">GALL_106350</name>
</gene>
<dbReference type="EC" id="1.1.1.292" evidence="6"/>
<protein>
    <submittedName>
        <fullName evidence="6">1,5-anhydro-D-fructose reductase</fullName>
        <ecNumber evidence="6">1.1.1.292</ecNumber>
    </submittedName>
</protein>
<sequence>MPHRMVGPDLRAGRDWGIVDRFGVRRLGSALGREAGLAPAAGGQARPPMAVSGHRTPHRTADCRSAANPTQRLRFHGDPVRPKLPLIKSRFVSFCPPCLLGLYINDFRSTYLMSTKLTWGILGTGRIAGTFAEGLARSRTGTLVSVASRDQGKANAFAAKHGAAHAHGTYEALLDDPDVAAVYIATPHPAHVEWAEKAAARGKHVLCEKPVGLNLVEARAAIEACRLTGVLFMEAYMYRCHPQTVRIAELVRSGALGKIGLIQGTFSFQRPYLPNHRLYDKKLGGGGILDVGGYPVSMARLVAGAAVNRPFLNPHHVDGAGHLHPESGVDVYAAATLGFANDIVAQVSAGIDLRQESVVRIYGSEGWLLVPEPFVVGIDGGESSLLLHRNGSPEPERIVVHAGPLYAMEADAFADALWAGLSEVPVMSPADTLGNMDTLDRWRAAIGLHYPGEGRSNSD</sequence>
<comment type="caution">
    <text evidence="6">The sequence shown here is derived from an EMBL/GenBank/DDBJ whole genome shotgun (WGS) entry which is preliminary data.</text>
</comment>
<dbReference type="PANTHER" id="PTHR22604:SF105">
    <property type="entry name" value="TRANS-1,2-DIHYDROBENZENE-1,2-DIOL DEHYDROGENASE"/>
    <property type="match status" value="1"/>
</dbReference>
<proteinExistence type="inferred from homology"/>
<evidence type="ECO:0000259" key="5">
    <source>
        <dbReference type="Pfam" id="PF22725"/>
    </source>
</evidence>
<dbReference type="GO" id="GO:0000166">
    <property type="term" value="F:nucleotide binding"/>
    <property type="evidence" value="ECO:0007669"/>
    <property type="project" value="InterPro"/>
</dbReference>
<dbReference type="InterPro" id="IPR000683">
    <property type="entry name" value="Gfo/Idh/MocA-like_OxRdtase_N"/>
</dbReference>
<dbReference type="Gene3D" id="3.40.50.720">
    <property type="entry name" value="NAD(P)-binding Rossmann-like Domain"/>
    <property type="match status" value="1"/>
</dbReference>
<organism evidence="6">
    <name type="scientific">mine drainage metagenome</name>
    <dbReference type="NCBI Taxonomy" id="410659"/>
    <lineage>
        <taxon>unclassified sequences</taxon>
        <taxon>metagenomes</taxon>
        <taxon>ecological metagenomes</taxon>
    </lineage>
</organism>
<evidence type="ECO:0000259" key="4">
    <source>
        <dbReference type="Pfam" id="PF01408"/>
    </source>
</evidence>
<dbReference type="InterPro" id="IPR055170">
    <property type="entry name" value="GFO_IDH_MocA-like_dom"/>
</dbReference>
<name>A0A1J5SG76_9ZZZZ</name>
<feature type="domain" description="GFO/IDH/MocA-like oxidoreductase" evidence="5">
    <location>
        <begin position="246"/>
        <end position="368"/>
    </location>
</feature>
<dbReference type="AlphaFoldDB" id="A0A1J5SG76"/>
<dbReference type="Pfam" id="PF01408">
    <property type="entry name" value="GFO_IDH_MocA"/>
    <property type="match status" value="1"/>
</dbReference>
<dbReference type="GO" id="GO:0033712">
    <property type="term" value="F:1,5-anhydro-D-fructose reductase (1,5-anhydro-D-mannitol-forming) activity"/>
    <property type="evidence" value="ECO:0007669"/>
    <property type="project" value="UniProtKB-EC"/>
</dbReference>
<accession>A0A1J5SG76</accession>
<dbReference type="Pfam" id="PF22725">
    <property type="entry name" value="GFO_IDH_MocA_C3"/>
    <property type="match status" value="1"/>
</dbReference>
<dbReference type="InterPro" id="IPR036291">
    <property type="entry name" value="NAD(P)-bd_dom_sf"/>
</dbReference>
<dbReference type="SUPFAM" id="SSF55347">
    <property type="entry name" value="Glyceraldehyde-3-phosphate dehydrogenase-like, C-terminal domain"/>
    <property type="match status" value="1"/>
</dbReference>
<dbReference type="PANTHER" id="PTHR22604">
    <property type="entry name" value="OXIDOREDUCTASES"/>
    <property type="match status" value="1"/>
</dbReference>
<comment type="similarity">
    <text evidence="1">Belongs to the Gfo/Idh/MocA family.</text>
</comment>
<dbReference type="Gene3D" id="3.30.360.10">
    <property type="entry name" value="Dihydrodipicolinate Reductase, domain 2"/>
    <property type="match status" value="1"/>
</dbReference>
<evidence type="ECO:0000256" key="1">
    <source>
        <dbReference type="ARBA" id="ARBA00010928"/>
    </source>
</evidence>